<evidence type="ECO:0000256" key="1">
    <source>
        <dbReference type="ARBA" id="ARBA00006432"/>
    </source>
</evidence>
<dbReference type="Pfam" id="PF00501">
    <property type="entry name" value="AMP-binding"/>
    <property type="match status" value="2"/>
</dbReference>
<dbReference type="Pfam" id="PF13193">
    <property type="entry name" value="AMP-binding_C"/>
    <property type="match status" value="2"/>
</dbReference>
<dbReference type="InterPro" id="IPR020845">
    <property type="entry name" value="AMP-binding_CS"/>
</dbReference>
<keyword evidence="2" id="KW-0436">Ligase</keyword>
<dbReference type="FunFam" id="3.40.50.12780:FF:000003">
    <property type="entry name" value="Long-chain-fatty-acid--CoA ligase FadD"/>
    <property type="match status" value="2"/>
</dbReference>
<evidence type="ECO:0000313" key="12">
    <source>
        <dbReference type="Proteomes" id="UP000465304"/>
    </source>
</evidence>
<dbReference type="PROSITE" id="PS00455">
    <property type="entry name" value="AMP_BINDING"/>
    <property type="match status" value="2"/>
</dbReference>
<dbReference type="CDD" id="cd17631">
    <property type="entry name" value="FACL_FadD13-like"/>
    <property type="match status" value="1"/>
</dbReference>
<evidence type="ECO:0000256" key="5">
    <source>
        <dbReference type="ARBA" id="ARBA00069710"/>
    </source>
</evidence>
<feature type="domain" description="AMP-binding enzyme C-terminal" evidence="10">
    <location>
        <begin position="951"/>
        <end position="1027"/>
    </location>
</feature>
<dbReference type="NCBIfam" id="NF004837">
    <property type="entry name" value="PRK06187.1"/>
    <property type="match status" value="1"/>
</dbReference>
<dbReference type="InterPro" id="IPR000873">
    <property type="entry name" value="AMP-dep_synth/lig_dom"/>
</dbReference>
<dbReference type="Gene3D" id="3.30.300.30">
    <property type="match status" value="2"/>
</dbReference>
<feature type="domain" description="AMP-binding enzyme C-terminal" evidence="10">
    <location>
        <begin position="418"/>
        <end position="494"/>
    </location>
</feature>
<name>A0A7I9ZTW4_9MYCO</name>
<dbReference type="CDD" id="cd05917">
    <property type="entry name" value="FACL_like_2"/>
    <property type="match status" value="1"/>
</dbReference>
<comment type="similarity">
    <text evidence="1">Belongs to the ATP-dependent AMP-binding enzyme family.</text>
</comment>
<organism evidence="11 12">
    <name type="scientific">Mycolicibacterium hippocampi</name>
    <dbReference type="NCBI Taxonomy" id="659824"/>
    <lineage>
        <taxon>Bacteria</taxon>
        <taxon>Bacillati</taxon>
        <taxon>Actinomycetota</taxon>
        <taxon>Actinomycetes</taxon>
        <taxon>Mycobacteriales</taxon>
        <taxon>Mycobacteriaceae</taxon>
        <taxon>Mycolicibacterium</taxon>
    </lineage>
</organism>
<accession>A0A7I9ZTW4</accession>
<dbReference type="InterPro" id="IPR025110">
    <property type="entry name" value="AMP-bd_C"/>
</dbReference>
<evidence type="ECO:0000256" key="6">
    <source>
        <dbReference type="ARBA" id="ARBA00076959"/>
    </source>
</evidence>
<dbReference type="PANTHER" id="PTHR43201:SF5">
    <property type="entry name" value="MEDIUM-CHAIN ACYL-COA LIGASE ACSF2, MITOCHONDRIAL"/>
    <property type="match status" value="1"/>
</dbReference>
<evidence type="ECO:0000256" key="8">
    <source>
        <dbReference type="ARBA" id="ARBA00083882"/>
    </source>
</evidence>
<protein>
    <recommendedName>
        <fullName evidence="5">Long-chain-fatty-acid--CoA ligase FadD13</fullName>
        <ecNumber evidence="3">6.2.1.3</ecNumber>
    </recommendedName>
    <alternativeName>
        <fullName evidence="6">Fatty acyl-CoA ligase</fullName>
    </alternativeName>
    <alternativeName>
        <fullName evidence="8">Fatty acyl-CoA synthetase</fullName>
    </alternativeName>
    <alternativeName>
        <fullName evidence="7">Very-long-chain fatty-acyl-CoA synthetase</fullName>
    </alternativeName>
</protein>
<keyword evidence="12" id="KW-1185">Reference proteome</keyword>
<comment type="catalytic activity">
    <reaction evidence="4">
        <text>a long-chain fatty acid + ATP + CoA = a long-chain fatty acyl-CoA + AMP + diphosphate</text>
        <dbReference type="Rhea" id="RHEA:15421"/>
        <dbReference type="ChEBI" id="CHEBI:30616"/>
        <dbReference type="ChEBI" id="CHEBI:33019"/>
        <dbReference type="ChEBI" id="CHEBI:57287"/>
        <dbReference type="ChEBI" id="CHEBI:57560"/>
        <dbReference type="ChEBI" id="CHEBI:83139"/>
        <dbReference type="ChEBI" id="CHEBI:456215"/>
        <dbReference type="EC" id="6.2.1.3"/>
    </reaction>
</comment>
<dbReference type="Proteomes" id="UP000465304">
    <property type="component" value="Unassembled WGS sequence"/>
</dbReference>
<dbReference type="SUPFAM" id="SSF56801">
    <property type="entry name" value="Acetyl-CoA synthetase-like"/>
    <property type="match status" value="2"/>
</dbReference>
<evidence type="ECO:0000256" key="7">
    <source>
        <dbReference type="ARBA" id="ARBA00080667"/>
    </source>
</evidence>
<evidence type="ECO:0000256" key="2">
    <source>
        <dbReference type="ARBA" id="ARBA00022598"/>
    </source>
</evidence>
<feature type="domain" description="AMP-dependent synthetase/ligase" evidence="9">
    <location>
        <begin position="13"/>
        <end position="368"/>
    </location>
</feature>
<dbReference type="PANTHER" id="PTHR43201">
    <property type="entry name" value="ACYL-COA SYNTHETASE"/>
    <property type="match status" value="1"/>
</dbReference>
<dbReference type="InterPro" id="IPR042099">
    <property type="entry name" value="ANL_N_sf"/>
</dbReference>
<dbReference type="Gene3D" id="3.40.50.12780">
    <property type="entry name" value="N-terminal domain of ligase-like"/>
    <property type="match status" value="2"/>
</dbReference>
<reference evidence="11 12" key="1">
    <citation type="journal article" date="2019" name="Emerg. Microbes Infect.">
        <title>Comprehensive subspecies identification of 175 nontuberculous mycobacteria species based on 7547 genomic profiles.</title>
        <authorList>
            <person name="Matsumoto Y."/>
            <person name="Kinjo T."/>
            <person name="Motooka D."/>
            <person name="Nabeya D."/>
            <person name="Jung N."/>
            <person name="Uechi K."/>
            <person name="Horii T."/>
            <person name="Iida T."/>
            <person name="Fujita J."/>
            <person name="Nakamura S."/>
        </authorList>
    </citation>
    <scope>NUCLEOTIDE SEQUENCE [LARGE SCALE GENOMIC DNA]</scope>
    <source>
        <strain evidence="11 12">JCM 30996</strain>
    </source>
</reference>
<dbReference type="FunFam" id="3.30.300.30:FF:000008">
    <property type="entry name" value="2,3-dihydroxybenzoate-AMP ligase"/>
    <property type="match status" value="2"/>
</dbReference>
<evidence type="ECO:0000256" key="3">
    <source>
        <dbReference type="ARBA" id="ARBA00026121"/>
    </source>
</evidence>
<dbReference type="GO" id="GO:0031956">
    <property type="term" value="F:medium-chain fatty acid-CoA ligase activity"/>
    <property type="evidence" value="ECO:0007669"/>
    <property type="project" value="TreeGrafter"/>
</dbReference>
<gene>
    <name evidence="11" type="ORF">MHIP_46600</name>
</gene>
<sequence length="1043" mass="113073">MNTGITLSDALARHALIRPDASALVAPRRRITFGELDERVSRLACALAARGVRPGDRVAVLGLNSIELVESWLAALRLGAIAVPVNFRLSGEEIAYVLADSGAAAIVVDLALEPAVEQARSKLPSLHAVLTIGGHLEQTIAAADPDPGRLAVSDDAPAFIMYTSGTTGFPKGAVLTHRNLYLHAFSSIATLGHRDDDHCWMAVAPLFHTAGVSGMLPTFLTGGTTVIPPSGSFDPNAIVTTIVDEGVTSCWMTPAQWQAVCALPDLETRDLSRLRRVWWGAAPASTSLLRKMTDTFSDAEIIAAFGQTECSPITCLLRGDDSIRKIGSVGTPMLNVAVRVVDSEMNDVVPGEVGEIVYLGPLVMKEYWNKPLETAEAFRGGWFHSGDLVRRDEDGYVYVVDRKKDMIISGGENIYSAEVENAVATHPKVAEVAVIGVPHPKWGETPLAVIVPHEPADPPTDAEIESHCREQLAHYKCPQYVHTVDALPRNPAGKVLKGRLRDEHGTLISYAAGPTDAELLDETIGANFERTAVMYPEVEALVDVPSGRRWSYGELNTEIDVVARSLMASGIEKGDRVGIWAPNCPEWTILQYATARIGAILVTINPAYRTHELAYVLEHSGVRLLVSAAEFKSSDYRAMVAEVRPDLPGLREVLFLGTDDWHTLGERAGLVSDGELRHRIAGLTPGDPINIQYTSGTTGSPKGATLSHRNILNNGYFVTELIGFGPGDRLCIPVPFYHCFGMVMGNLGCTTHGATMVIPAAGFDPAATLAAVEAERCTALYGVPTMFIAMLGHPDLADRDVSSLRTGIMAGSPCPVEVMKRCVNELNMSEVGIAYGMTETSPVSCQTLIDDDLERRTATVGRAHPHVEIKIVEPDSGRIVKRGTPGEFCTRGYSVMRGYWCDDQKTGQAIDTDGWMHTGDLAVMRDDGYCTIVGRIKDIAIRGGENVYPREVEEFLHTHPDIDDVQVIGVPDDRYGEEICAWVKMRPGAAPLNASSVREFATGKLAHYKIPRYVHVVDDFPMTVTGKVRKIDMRAETARMLGL</sequence>
<dbReference type="InterPro" id="IPR045851">
    <property type="entry name" value="AMP-bd_C_sf"/>
</dbReference>
<dbReference type="RefSeq" id="WP_163892677.1">
    <property type="nucleotide sequence ID" value="NZ_BLLB01000002.1"/>
</dbReference>
<proteinExistence type="inferred from homology"/>
<comment type="caution">
    <text evidence="11">The sequence shown here is derived from an EMBL/GenBank/DDBJ whole genome shotgun (WGS) entry which is preliminary data.</text>
</comment>
<dbReference type="AlphaFoldDB" id="A0A7I9ZTW4"/>
<evidence type="ECO:0000256" key="4">
    <source>
        <dbReference type="ARBA" id="ARBA00036813"/>
    </source>
</evidence>
<evidence type="ECO:0000259" key="10">
    <source>
        <dbReference type="Pfam" id="PF13193"/>
    </source>
</evidence>
<evidence type="ECO:0000313" key="11">
    <source>
        <dbReference type="EMBL" id="GFH04177.1"/>
    </source>
</evidence>
<dbReference type="EMBL" id="BLLB01000002">
    <property type="protein sequence ID" value="GFH04177.1"/>
    <property type="molecule type" value="Genomic_DNA"/>
</dbReference>
<dbReference type="EC" id="6.2.1.3" evidence="3"/>
<dbReference type="GO" id="GO:0004467">
    <property type="term" value="F:long-chain fatty acid-CoA ligase activity"/>
    <property type="evidence" value="ECO:0007669"/>
    <property type="project" value="UniProtKB-EC"/>
</dbReference>
<evidence type="ECO:0000259" key="9">
    <source>
        <dbReference type="Pfam" id="PF00501"/>
    </source>
</evidence>
<feature type="domain" description="AMP-dependent synthetase/ligase" evidence="9">
    <location>
        <begin position="528"/>
        <end position="900"/>
    </location>
</feature>